<dbReference type="Pfam" id="PF03795">
    <property type="entry name" value="YCII"/>
    <property type="match status" value="1"/>
</dbReference>
<reference evidence="3 4" key="1">
    <citation type="submission" date="2017-04" db="EMBL/GenBank/DDBJ databases">
        <title>A new member of the family Flavobacteriaceae isolated from ascidians.</title>
        <authorList>
            <person name="Chen L."/>
        </authorList>
    </citation>
    <scope>NUCLEOTIDE SEQUENCE [LARGE SCALE GENOMIC DNA]</scope>
    <source>
        <strain evidence="3 4">HQA918</strain>
    </source>
</reference>
<evidence type="ECO:0000313" key="4">
    <source>
        <dbReference type="Proteomes" id="UP000219559"/>
    </source>
</evidence>
<dbReference type="EMBL" id="NBWU01000002">
    <property type="protein sequence ID" value="PCE64719.1"/>
    <property type="molecule type" value="Genomic_DNA"/>
</dbReference>
<dbReference type="RefSeq" id="WP_097440000.1">
    <property type="nucleotide sequence ID" value="NZ_KZ300476.1"/>
</dbReference>
<dbReference type="InterPro" id="IPR005545">
    <property type="entry name" value="YCII"/>
</dbReference>
<dbReference type="SUPFAM" id="SSF54909">
    <property type="entry name" value="Dimeric alpha+beta barrel"/>
    <property type="match status" value="1"/>
</dbReference>
<accession>A0A2A4G6X8</accession>
<organism evidence="3 4">
    <name type="scientific">Sediminicola luteus</name>
    <dbReference type="NCBI Taxonomy" id="319238"/>
    <lineage>
        <taxon>Bacteria</taxon>
        <taxon>Pseudomonadati</taxon>
        <taxon>Bacteroidota</taxon>
        <taxon>Flavobacteriia</taxon>
        <taxon>Flavobacteriales</taxon>
        <taxon>Flavobacteriaceae</taxon>
        <taxon>Sediminicola</taxon>
    </lineage>
</organism>
<evidence type="ECO:0000259" key="2">
    <source>
        <dbReference type="Pfam" id="PF03795"/>
    </source>
</evidence>
<dbReference type="AlphaFoldDB" id="A0A2A4G6X8"/>
<dbReference type="Proteomes" id="UP000219559">
    <property type="component" value="Unassembled WGS sequence"/>
</dbReference>
<evidence type="ECO:0000256" key="1">
    <source>
        <dbReference type="ARBA" id="ARBA00007689"/>
    </source>
</evidence>
<name>A0A2A4G6X8_9FLAO</name>
<comment type="caution">
    <text evidence="3">The sequence shown here is derived from an EMBL/GenBank/DDBJ whole genome shotgun (WGS) entry which is preliminary data.</text>
</comment>
<keyword evidence="4" id="KW-1185">Reference proteome</keyword>
<gene>
    <name evidence="3" type="ORF">B7P33_05980</name>
</gene>
<protein>
    <recommendedName>
        <fullName evidence="2">YCII-related domain-containing protein</fullName>
    </recommendedName>
</protein>
<dbReference type="OrthoDB" id="8481699at2"/>
<sequence length="167" mass="18304">MKKFSIFLVLIIAFSCKQKEAPTPKEVPAPTPIVDKSAYNAEKAKAFGADEYGMKKYIFAFLKKGPNRDQDSITKAELQRAHLKNINRLAAEGKLVLAGPFFGEENLLGLYIFNVPDLATAEALANSDPAIKAGSLTLELKEWYGSAALMEVNEIHGTLEKKDVASE</sequence>
<dbReference type="InterPro" id="IPR011008">
    <property type="entry name" value="Dimeric_a/b-barrel"/>
</dbReference>
<dbReference type="PROSITE" id="PS51257">
    <property type="entry name" value="PROKAR_LIPOPROTEIN"/>
    <property type="match status" value="1"/>
</dbReference>
<comment type="similarity">
    <text evidence="1">Belongs to the YciI family.</text>
</comment>
<dbReference type="Gene3D" id="3.30.70.1060">
    <property type="entry name" value="Dimeric alpha+beta barrel"/>
    <property type="match status" value="1"/>
</dbReference>
<feature type="domain" description="YCII-related" evidence="2">
    <location>
        <begin position="74"/>
        <end position="143"/>
    </location>
</feature>
<proteinExistence type="inferred from homology"/>
<evidence type="ECO:0000313" key="3">
    <source>
        <dbReference type="EMBL" id="PCE64719.1"/>
    </source>
</evidence>